<dbReference type="AlphaFoldDB" id="A0AAX3WZE4"/>
<organism evidence="5 6">
    <name type="scientific">Lysinibacillus pakistanensis</name>
    <dbReference type="NCBI Taxonomy" id="759811"/>
    <lineage>
        <taxon>Bacteria</taxon>
        <taxon>Bacillati</taxon>
        <taxon>Bacillota</taxon>
        <taxon>Bacilli</taxon>
        <taxon>Bacillales</taxon>
        <taxon>Bacillaceae</taxon>
        <taxon>Lysinibacillus</taxon>
    </lineage>
</organism>
<evidence type="ECO:0000313" key="5">
    <source>
        <dbReference type="EMBL" id="WHY53315.1"/>
    </source>
</evidence>
<dbReference type="EMBL" id="CP126101">
    <property type="protein sequence ID" value="WHY53315.1"/>
    <property type="molecule type" value="Genomic_DNA"/>
</dbReference>
<dbReference type="GO" id="GO:0003700">
    <property type="term" value="F:DNA-binding transcription factor activity"/>
    <property type="evidence" value="ECO:0007669"/>
    <property type="project" value="InterPro"/>
</dbReference>
<evidence type="ECO:0000259" key="4">
    <source>
        <dbReference type="PROSITE" id="PS50937"/>
    </source>
</evidence>
<dbReference type="PANTHER" id="PTHR30204">
    <property type="entry name" value="REDOX-CYCLING DRUG-SENSING TRANSCRIPTIONAL ACTIVATOR SOXR"/>
    <property type="match status" value="1"/>
</dbReference>
<dbReference type="SMART" id="SM00422">
    <property type="entry name" value="HTH_MERR"/>
    <property type="match status" value="2"/>
</dbReference>
<protein>
    <submittedName>
        <fullName evidence="5">MerR family transcriptional regulator</fullName>
    </submittedName>
</protein>
<proteinExistence type="predicted"/>
<feature type="domain" description="HTH merR-type" evidence="4">
    <location>
        <begin position="122"/>
        <end position="190"/>
    </location>
</feature>
<dbReference type="CDD" id="cd00592">
    <property type="entry name" value="HTH_MerR-like"/>
    <property type="match status" value="1"/>
</dbReference>
<dbReference type="Pfam" id="PF13411">
    <property type="entry name" value="MerR_1"/>
    <property type="match status" value="2"/>
</dbReference>
<sequence length="246" mass="28171">MYKTKEIATLVGVHPNTVSIYEKWCFISPVPRQANGYRIYSDTHLFQLMVARTLFQCEIVQGDIRKRARSIVYACGKENFAQAEKLTIDYLTNLEREYVHALSATKIVEKWLKECPTVNTRTYSRKETAQLLDITSEVIRNWERNGLIAVPRLDNGNRAYGERELEQLRVIRSLRNAHYSINAILRLLKQIQQPSPNIVAILNTPTDEEDIVSVTDQLGKSLLEAIAGAKDTLALFHERTTFSNCN</sequence>
<gene>
    <name evidence="5" type="ORF">QNH24_08770</name>
</gene>
<dbReference type="Gene3D" id="1.10.1660.10">
    <property type="match status" value="2"/>
</dbReference>
<evidence type="ECO:0000256" key="2">
    <source>
        <dbReference type="ARBA" id="ARBA00023125"/>
    </source>
</evidence>
<evidence type="ECO:0000256" key="3">
    <source>
        <dbReference type="ARBA" id="ARBA00023163"/>
    </source>
</evidence>
<accession>A0AAX3WZE4</accession>
<dbReference type="PROSITE" id="PS50937">
    <property type="entry name" value="HTH_MERR_2"/>
    <property type="match status" value="2"/>
</dbReference>
<name>A0AAX3WZE4_9BACI</name>
<keyword evidence="2" id="KW-0238">DNA-binding</keyword>
<feature type="domain" description="HTH merR-type" evidence="4">
    <location>
        <begin position="1"/>
        <end position="70"/>
    </location>
</feature>
<dbReference type="InterPro" id="IPR000551">
    <property type="entry name" value="MerR-type_HTH_dom"/>
</dbReference>
<reference evidence="5" key="1">
    <citation type="submission" date="2023-05" db="EMBL/GenBank/DDBJ databases">
        <title>Comparative genomics of Bacillaceae isolates and their secondary metabolite potential.</title>
        <authorList>
            <person name="Song L."/>
            <person name="Nielsen L.J."/>
            <person name="Mohite O."/>
            <person name="Xu X."/>
            <person name="Weber T."/>
            <person name="Kovacs A.T."/>
        </authorList>
    </citation>
    <scope>NUCLEOTIDE SEQUENCE</scope>
    <source>
        <strain evidence="5">LY1</strain>
    </source>
</reference>
<keyword evidence="1" id="KW-0805">Transcription regulation</keyword>
<dbReference type="GO" id="GO:0003677">
    <property type="term" value="F:DNA binding"/>
    <property type="evidence" value="ECO:0007669"/>
    <property type="project" value="UniProtKB-KW"/>
</dbReference>
<dbReference type="InterPro" id="IPR047057">
    <property type="entry name" value="MerR_fam"/>
</dbReference>
<keyword evidence="3" id="KW-0804">Transcription</keyword>
<evidence type="ECO:0000313" key="6">
    <source>
        <dbReference type="Proteomes" id="UP001178322"/>
    </source>
</evidence>
<dbReference type="SUPFAM" id="SSF46955">
    <property type="entry name" value="Putative DNA-binding domain"/>
    <property type="match status" value="2"/>
</dbReference>
<evidence type="ECO:0000256" key="1">
    <source>
        <dbReference type="ARBA" id="ARBA00023015"/>
    </source>
</evidence>
<dbReference type="PANTHER" id="PTHR30204:SF94">
    <property type="entry name" value="HEAVY METAL-DEPENDENT TRANSCRIPTIONAL REGULATOR HI_0293-RELATED"/>
    <property type="match status" value="1"/>
</dbReference>
<dbReference type="Proteomes" id="UP001178322">
    <property type="component" value="Chromosome"/>
</dbReference>
<dbReference type="RefSeq" id="WP_283871667.1">
    <property type="nucleotide sequence ID" value="NZ_CP126101.1"/>
</dbReference>
<dbReference type="InterPro" id="IPR009061">
    <property type="entry name" value="DNA-bd_dom_put_sf"/>
</dbReference>